<name>A0A6A0A5C3_HAELA</name>
<dbReference type="SUPFAM" id="SSF52540">
    <property type="entry name" value="P-loop containing nucleoside triphosphate hydrolases"/>
    <property type="match status" value="1"/>
</dbReference>
<dbReference type="Proteomes" id="UP000485058">
    <property type="component" value="Unassembled WGS sequence"/>
</dbReference>
<proteinExistence type="predicted"/>
<keyword evidence="2" id="KW-1185">Reference proteome</keyword>
<reference evidence="1 2" key="1">
    <citation type="submission" date="2020-02" db="EMBL/GenBank/DDBJ databases">
        <title>Draft genome sequence of Haematococcus lacustris strain NIES-144.</title>
        <authorList>
            <person name="Morimoto D."/>
            <person name="Nakagawa S."/>
            <person name="Yoshida T."/>
            <person name="Sawayama S."/>
        </authorList>
    </citation>
    <scope>NUCLEOTIDE SEQUENCE [LARGE SCALE GENOMIC DNA]</scope>
    <source>
        <strain evidence="1 2">NIES-144</strain>
    </source>
</reference>
<evidence type="ECO:0000313" key="2">
    <source>
        <dbReference type="Proteomes" id="UP000485058"/>
    </source>
</evidence>
<accession>A0A6A0A5C3</accession>
<gene>
    <name evidence="1" type="ORF">HaLaN_26068</name>
</gene>
<organism evidence="1 2">
    <name type="scientific">Haematococcus lacustris</name>
    <name type="common">Green alga</name>
    <name type="synonym">Haematococcus pluvialis</name>
    <dbReference type="NCBI Taxonomy" id="44745"/>
    <lineage>
        <taxon>Eukaryota</taxon>
        <taxon>Viridiplantae</taxon>
        <taxon>Chlorophyta</taxon>
        <taxon>core chlorophytes</taxon>
        <taxon>Chlorophyceae</taxon>
        <taxon>CS clade</taxon>
        <taxon>Chlamydomonadales</taxon>
        <taxon>Haematococcaceae</taxon>
        <taxon>Haematococcus</taxon>
    </lineage>
</organism>
<dbReference type="Gene3D" id="3.40.50.300">
    <property type="entry name" value="P-loop containing nucleotide triphosphate hydrolases"/>
    <property type="match status" value="1"/>
</dbReference>
<dbReference type="EMBL" id="BLLF01003582">
    <property type="protein sequence ID" value="GFH27699.1"/>
    <property type="molecule type" value="Genomic_DNA"/>
</dbReference>
<dbReference type="PANTHER" id="PTHR47691">
    <property type="entry name" value="REGULATOR-RELATED"/>
    <property type="match status" value="1"/>
</dbReference>
<comment type="caution">
    <text evidence="1">The sequence shown here is derived from an EMBL/GenBank/DDBJ whole genome shotgun (WGS) entry which is preliminary data.</text>
</comment>
<dbReference type="InterPro" id="IPR027417">
    <property type="entry name" value="P-loop_NTPase"/>
</dbReference>
<dbReference type="AlphaFoldDB" id="A0A6A0A5C3"/>
<evidence type="ECO:0000313" key="1">
    <source>
        <dbReference type="EMBL" id="GFH27699.1"/>
    </source>
</evidence>
<protein>
    <submittedName>
        <fullName evidence="1">Kinesin light chain</fullName>
    </submittedName>
</protein>
<sequence length="318" mass="35208">MIAAASRFVLHFKHKQDYEDLAKELSGLTVRWGLWWTVFPGELALDDTLNEAAKQQLVGLLKDKDSKDAFRRAVELEDTVYISIDELCLSFPDDSPLLQTVEALLCKGRNLVREDAVKAQNQEKTAIDEAGRGQKLLKEQLTSMEAKLQKELSLSNFSQHIHEYSMQKLWSVYFKHEQAGPHCQLPQVITEYWGREQQIQELGELLANSYGVLLLHGPPGIGKTCLAVDVGWYIWKKGCLSGGAVLVPLKGAASARKQQQCLSEALGVHHVNDALDRIRSAGRMLLILDAAEACLLGAEAGAFVALLNTVCACSNHIC</sequence>
<dbReference type="PANTHER" id="PTHR47691:SF3">
    <property type="entry name" value="HTH-TYPE TRANSCRIPTIONAL REGULATOR RV0890C-RELATED"/>
    <property type="match status" value="1"/>
</dbReference>